<dbReference type="AlphaFoldDB" id="A0A0D3JP75"/>
<evidence type="ECO:0000313" key="2">
    <source>
        <dbReference type="Proteomes" id="UP000013827"/>
    </source>
</evidence>
<reference evidence="2" key="1">
    <citation type="journal article" date="2013" name="Nature">
        <title>Pan genome of the phytoplankton Emiliania underpins its global distribution.</title>
        <authorList>
            <person name="Read B.A."/>
            <person name="Kegel J."/>
            <person name="Klute M.J."/>
            <person name="Kuo A."/>
            <person name="Lefebvre S.C."/>
            <person name="Maumus F."/>
            <person name="Mayer C."/>
            <person name="Miller J."/>
            <person name="Monier A."/>
            <person name="Salamov A."/>
            <person name="Young J."/>
            <person name="Aguilar M."/>
            <person name="Claverie J.M."/>
            <person name="Frickenhaus S."/>
            <person name="Gonzalez K."/>
            <person name="Herman E.K."/>
            <person name="Lin Y.C."/>
            <person name="Napier J."/>
            <person name="Ogata H."/>
            <person name="Sarno A.F."/>
            <person name="Shmutz J."/>
            <person name="Schroeder D."/>
            <person name="de Vargas C."/>
            <person name="Verret F."/>
            <person name="von Dassow P."/>
            <person name="Valentin K."/>
            <person name="Van de Peer Y."/>
            <person name="Wheeler G."/>
            <person name="Dacks J.B."/>
            <person name="Delwiche C.F."/>
            <person name="Dyhrman S.T."/>
            <person name="Glockner G."/>
            <person name="John U."/>
            <person name="Richards T."/>
            <person name="Worden A.Z."/>
            <person name="Zhang X."/>
            <person name="Grigoriev I.V."/>
            <person name="Allen A.E."/>
            <person name="Bidle K."/>
            <person name="Borodovsky M."/>
            <person name="Bowler C."/>
            <person name="Brownlee C."/>
            <person name="Cock J.M."/>
            <person name="Elias M."/>
            <person name="Gladyshev V.N."/>
            <person name="Groth M."/>
            <person name="Guda C."/>
            <person name="Hadaegh A."/>
            <person name="Iglesias-Rodriguez M.D."/>
            <person name="Jenkins J."/>
            <person name="Jones B.M."/>
            <person name="Lawson T."/>
            <person name="Leese F."/>
            <person name="Lindquist E."/>
            <person name="Lobanov A."/>
            <person name="Lomsadze A."/>
            <person name="Malik S.B."/>
            <person name="Marsh M.E."/>
            <person name="Mackinder L."/>
            <person name="Mock T."/>
            <person name="Mueller-Roeber B."/>
            <person name="Pagarete A."/>
            <person name="Parker M."/>
            <person name="Probert I."/>
            <person name="Quesneville H."/>
            <person name="Raines C."/>
            <person name="Rensing S.A."/>
            <person name="Riano-Pachon D.M."/>
            <person name="Richier S."/>
            <person name="Rokitta S."/>
            <person name="Shiraiwa Y."/>
            <person name="Soanes D.M."/>
            <person name="van der Giezen M."/>
            <person name="Wahlund T.M."/>
            <person name="Williams B."/>
            <person name="Wilson W."/>
            <person name="Wolfe G."/>
            <person name="Wurch L.L."/>
        </authorList>
    </citation>
    <scope>NUCLEOTIDE SEQUENCE</scope>
</reference>
<reference evidence="1" key="2">
    <citation type="submission" date="2024-10" db="UniProtKB">
        <authorList>
            <consortium name="EnsemblProtists"/>
        </authorList>
    </citation>
    <scope>IDENTIFICATION</scope>
</reference>
<dbReference type="PaxDb" id="2903-EOD25310"/>
<keyword evidence="2" id="KW-1185">Reference proteome</keyword>
<organism evidence="1 2">
    <name type="scientific">Emiliania huxleyi (strain CCMP1516)</name>
    <dbReference type="NCBI Taxonomy" id="280463"/>
    <lineage>
        <taxon>Eukaryota</taxon>
        <taxon>Haptista</taxon>
        <taxon>Haptophyta</taxon>
        <taxon>Prymnesiophyceae</taxon>
        <taxon>Isochrysidales</taxon>
        <taxon>Noelaerhabdaceae</taxon>
        <taxon>Emiliania</taxon>
    </lineage>
</organism>
<dbReference type="KEGG" id="ehx:EMIHUDRAFT_237837"/>
<dbReference type="RefSeq" id="XP_005777739.1">
    <property type="nucleotide sequence ID" value="XM_005777682.1"/>
</dbReference>
<sequence>MLWSYICLAYYESVFCIHLRPIGNETYRINLWVDIEVSLHFAGGHNVVEGDRVSWMNVDKALLAHPAWLPRYPQERDGFKLGAISAYPLQATSSIPLPEPPERAFSVSQHREHFRVYHLPVVWQVHHDGSGWVLDEFS</sequence>
<name>A0A0D3JP75_EMIH1</name>
<dbReference type="HOGENOM" id="CLU_1859010_0_0_1"/>
<evidence type="ECO:0000313" key="1">
    <source>
        <dbReference type="EnsemblProtists" id="EOD25310"/>
    </source>
</evidence>
<accession>A0A0D3JP75</accession>
<protein>
    <recommendedName>
        <fullName evidence="3">NUDIX hydrolase</fullName>
    </recommendedName>
</protein>
<dbReference type="GeneID" id="17270853"/>
<proteinExistence type="predicted"/>
<dbReference type="EnsemblProtists" id="EOD25310">
    <property type="protein sequence ID" value="EOD25310"/>
    <property type="gene ID" value="EMIHUDRAFT_237837"/>
</dbReference>
<evidence type="ECO:0008006" key="3">
    <source>
        <dbReference type="Google" id="ProtNLM"/>
    </source>
</evidence>
<dbReference type="Proteomes" id="UP000013827">
    <property type="component" value="Unassembled WGS sequence"/>
</dbReference>